<gene>
    <name evidence="1" type="ORF">E1295_07240</name>
</gene>
<dbReference type="RefSeq" id="WP_132628893.1">
    <property type="nucleotide sequence ID" value="NZ_SMLD01000012.1"/>
</dbReference>
<sequence>MVYAQRTEIHSDIELFRRAAEEWSRERRFPLLAGPEINRAAYWLTRNGDVADLPAVSPEPRPGVVVSCGDGAVAAIAGLLARATDRPHEHVAPSEVPHLLTHRAGELVALVGLPDDIEAIGDWPGQWAPAVGVVTARGLPALAALVYRSLILPDLPTAPDRRLVHPSMPGSQDADVTSYGEKELLTERPSRVLTLRSHGRECCVHLPDGVICGRSDSLGTHHEAQPGRRLPSCLLGAGCFRLDLDPGDRIPARSVAASVIYVHACDPVAPGVNAMPHSVNVALGFLDGTAVAVVGAVGRQRADPDAEKVLVDALNARLRLGEAVALLNEHGQGVGGEMSVTGLLGDPAVIVRDAAVSDVVEQDAGRAMPAAIAVDPAHIDEACYLTGSVLRPLDVLRWADVPADPAELARLDDAALLVAQACMQAGHPAAGQVPTLLKELADDLVSVQQRMLDGLAGNAYSTWWQFGGPTRTVYRQESAHAERCPHCGRPSGRRVVYRHRVKEALELRVGLCRRCGPWQWRIGREETVRHRADIDRIAYVGEPSTVTMALENPSERTVRGAAAFCFVNGAYERQQQPACWPLALGPGERREVTAAVTVQREVNPDLHEAVFMTLLDGTLTVLPIFFDVRPMTSVQ</sequence>
<comment type="caution">
    <text evidence="1">The sequence shown here is derived from an EMBL/GenBank/DDBJ whole genome shotgun (WGS) entry which is preliminary data.</text>
</comment>
<evidence type="ECO:0000313" key="2">
    <source>
        <dbReference type="Proteomes" id="UP000295136"/>
    </source>
</evidence>
<protein>
    <submittedName>
        <fullName evidence="1">Uncharacterized protein</fullName>
    </submittedName>
</protein>
<proteinExistence type="predicted"/>
<name>A0A4R5FUI5_9ACTN</name>
<dbReference type="AlphaFoldDB" id="A0A4R5FUI5"/>
<keyword evidence="2" id="KW-1185">Reference proteome</keyword>
<accession>A0A4R5FUI5</accession>
<dbReference type="EMBL" id="SMLD01000012">
    <property type="protein sequence ID" value="TDE57748.1"/>
    <property type="molecule type" value="Genomic_DNA"/>
</dbReference>
<dbReference type="Proteomes" id="UP000295136">
    <property type="component" value="Unassembled WGS sequence"/>
</dbReference>
<evidence type="ECO:0000313" key="1">
    <source>
        <dbReference type="EMBL" id="TDE57748.1"/>
    </source>
</evidence>
<reference evidence="1 2" key="1">
    <citation type="submission" date="2019-03" db="EMBL/GenBank/DDBJ databases">
        <title>Draft genome sequences of novel Actinobacteria.</title>
        <authorList>
            <person name="Sahin N."/>
            <person name="Ay H."/>
            <person name="Saygin H."/>
        </authorList>
    </citation>
    <scope>NUCLEOTIDE SEQUENCE [LARGE SCALE GENOMIC DNA]</scope>
    <source>
        <strain evidence="1 2">6K102</strain>
    </source>
</reference>
<organism evidence="1 2">
    <name type="scientific">Nonomuraea mesophila</name>
    <dbReference type="NCBI Taxonomy" id="2530382"/>
    <lineage>
        <taxon>Bacteria</taxon>
        <taxon>Bacillati</taxon>
        <taxon>Actinomycetota</taxon>
        <taxon>Actinomycetes</taxon>
        <taxon>Streptosporangiales</taxon>
        <taxon>Streptosporangiaceae</taxon>
        <taxon>Nonomuraea</taxon>
    </lineage>
</organism>